<evidence type="ECO:0000313" key="3">
    <source>
        <dbReference type="EMBL" id="CRI32140.1"/>
    </source>
</evidence>
<proteinExistence type="predicted"/>
<dbReference type="Proteomes" id="UP000043437">
    <property type="component" value="Unassembled WGS sequence"/>
</dbReference>
<evidence type="ECO:0000256" key="1">
    <source>
        <dbReference type="SAM" id="Coils"/>
    </source>
</evidence>
<feature type="coiled-coil region" evidence="1">
    <location>
        <begin position="473"/>
        <end position="507"/>
    </location>
</feature>
<dbReference type="EMBL" id="CDMG01000004">
    <property type="protein sequence ID" value="CRI32140.1"/>
    <property type="molecule type" value="Genomic_DNA"/>
</dbReference>
<feature type="compositionally biased region" description="Low complexity" evidence="2">
    <location>
        <begin position="761"/>
        <end position="776"/>
    </location>
</feature>
<sequence length="802" mass="91493">VGGGVEVNRSADQAEALKNAIVKKAILDYKEHVGQKFRATSYLWSAVVNIKPDTTMQDLERLADHFKTKYGFQCYQIAIHRDEGHKDEEGNIRLNQHAHLEFVTLDENTGKSLFRGNLQKPKALSQIQTETADILGMQRGEAVKKSGRKRIEPRAYAQLMNETRQKHNAVVEKLNRDHSKELGDYNAQKKEELGRLIETLDIFYDLSGLITEQDRAGIHITWDNIVSETEVLAKRAIKRYADREATLTQEKQELETSNAELNKENNKLARINTIISRQRDNFEQQKQELEANNEELLATLTTTLTDLTGFVAPHDKKLTIKEIKPLLENVRLQWKDINQRLGEYKIFTQGDYKALRALKDEGLNIDDLKKRIVALEQEAKEHKEAYKALQEQYKDYLSPKAAQELTDAKTKAETALADLQTTHKALETKYSALETSQTSNTPELEDLRQKHTKELEKLNTAHTKAVEDLNAASALKDKQIVELTAQKQKAEQKASSLEKEVEALRGSQYVVNVYANSRLKNSLNHERFFAVARDQGHPIVGFLVGKHICYFALKEPKWENLKGDGLFFGRAEKPDYEALLLETIKRYYAKLLDWVGGNNVLEGVGWKNGLEIVERDDDKGIVGLNVGGDVDLATAIEKCYDYDRLAHWQEKDEGGGILESVRIPPHASKAFETRIAPVWFKPRLEGLNIRLYDFLGKDLPQIDVVAFKDDWGLMRETMDYIASLNRQKLRDTHKEKRQQHAKGWYARSKAEKRAKQRAQEQAKQTKTNTPTPTKSKPTPKPTEPLKSPQPTQDTTPKKPLGM</sequence>
<feature type="compositionally biased region" description="Low complexity" evidence="2">
    <location>
        <begin position="784"/>
        <end position="802"/>
    </location>
</feature>
<feature type="compositionally biased region" description="Basic and acidic residues" evidence="2">
    <location>
        <begin position="748"/>
        <end position="760"/>
    </location>
</feature>
<keyword evidence="1" id="KW-0175">Coiled coil</keyword>
<evidence type="ECO:0008006" key="5">
    <source>
        <dbReference type="Google" id="ProtNLM"/>
    </source>
</evidence>
<dbReference type="GO" id="GO:0030705">
    <property type="term" value="P:cytoskeleton-dependent intracellular transport"/>
    <property type="evidence" value="ECO:0007669"/>
    <property type="project" value="TreeGrafter"/>
</dbReference>
<dbReference type="AlphaFoldDB" id="A0A0K2Y2F0"/>
<feature type="non-terminal residue" evidence="3">
    <location>
        <position position="1"/>
    </location>
</feature>
<dbReference type="GO" id="GO:0008017">
    <property type="term" value="F:microtubule binding"/>
    <property type="evidence" value="ECO:0007669"/>
    <property type="project" value="TreeGrafter"/>
</dbReference>
<feature type="coiled-coil region" evidence="1">
    <location>
        <begin position="358"/>
        <end position="436"/>
    </location>
</feature>
<reference evidence="4" key="1">
    <citation type="submission" date="2014-12" db="EMBL/GenBank/DDBJ databases">
        <authorList>
            <person name="Jaenicke S."/>
        </authorList>
    </citation>
    <scope>NUCLEOTIDE SEQUENCE [LARGE SCALE GENOMIC DNA]</scope>
</reference>
<dbReference type="GO" id="GO:0005737">
    <property type="term" value="C:cytoplasm"/>
    <property type="evidence" value="ECO:0007669"/>
    <property type="project" value="TreeGrafter"/>
</dbReference>
<dbReference type="GO" id="GO:0051959">
    <property type="term" value="F:dynein light intermediate chain binding"/>
    <property type="evidence" value="ECO:0007669"/>
    <property type="project" value="TreeGrafter"/>
</dbReference>
<dbReference type="PANTHER" id="PTHR18947">
    <property type="entry name" value="HOOK PROTEINS"/>
    <property type="match status" value="1"/>
</dbReference>
<protein>
    <recommendedName>
        <fullName evidence="5">Mobilization protein</fullName>
    </recommendedName>
</protein>
<feature type="region of interest" description="Disordered" evidence="2">
    <location>
        <begin position="729"/>
        <end position="802"/>
    </location>
</feature>
<gene>
    <name evidence="3" type="ORF">HAL07_06150</name>
</gene>
<name>A0A0K2Y2F0_9HELI</name>
<dbReference type="GO" id="GO:0031122">
    <property type="term" value="P:cytoplasmic microtubule organization"/>
    <property type="evidence" value="ECO:0007669"/>
    <property type="project" value="TreeGrafter"/>
</dbReference>
<organism evidence="3 4">
    <name type="scientific">Helicobacter ailurogastricus</name>
    <dbReference type="NCBI Taxonomy" id="1578720"/>
    <lineage>
        <taxon>Bacteria</taxon>
        <taxon>Pseudomonadati</taxon>
        <taxon>Campylobacterota</taxon>
        <taxon>Epsilonproteobacteria</taxon>
        <taxon>Campylobacterales</taxon>
        <taxon>Helicobacteraceae</taxon>
        <taxon>Helicobacter</taxon>
    </lineage>
</organism>
<feature type="coiled-coil region" evidence="1">
    <location>
        <begin position="237"/>
        <end position="306"/>
    </location>
</feature>
<dbReference type="PANTHER" id="PTHR18947:SF28">
    <property type="entry name" value="GIRDIN, ISOFORM A"/>
    <property type="match status" value="1"/>
</dbReference>
<accession>A0A0K2Y2F0</accession>
<evidence type="ECO:0000313" key="4">
    <source>
        <dbReference type="Proteomes" id="UP000043437"/>
    </source>
</evidence>
<evidence type="ECO:0000256" key="2">
    <source>
        <dbReference type="SAM" id="MobiDB-lite"/>
    </source>
</evidence>
<dbReference type="GO" id="GO:0005815">
    <property type="term" value="C:microtubule organizing center"/>
    <property type="evidence" value="ECO:0007669"/>
    <property type="project" value="TreeGrafter"/>
</dbReference>